<proteinExistence type="inferred from homology"/>
<comment type="caution">
    <text evidence="5">The sequence shown here is derived from an EMBL/GenBank/DDBJ whole genome shotgun (WGS) entry which is preliminary data.</text>
</comment>
<dbReference type="AlphaFoldDB" id="A0A9W8XK82"/>
<protein>
    <submittedName>
        <fullName evidence="5">Uncharacterized protein</fullName>
    </submittedName>
</protein>
<keyword evidence="6" id="KW-1185">Reference proteome</keyword>
<dbReference type="SUPFAM" id="SSF53182">
    <property type="entry name" value="Pyrrolidone carboxyl peptidase (pyroglutamate aminopeptidase)"/>
    <property type="match status" value="1"/>
</dbReference>
<dbReference type="RefSeq" id="XP_056071171.1">
    <property type="nucleotide sequence ID" value="XM_056213904.1"/>
</dbReference>
<keyword evidence="3" id="KW-0378">Hydrolase</keyword>
<dbReference type="Gene3D" id="3.40.630.20">
    <property type="entry name" value="Peptidase C15, pyroglutamyl peptidase I-like"/>
    <property type="match status" value="1"/>
</dbReference>
<accession>A0A9W8XK82</accession>
<evidence type="ECO:0000313" key="5">
    <source>
        <dbReference type="EMBL" id="KAJ4353397.1"/>
    </source>
</evidence>
<reference evidence="5" key="1">
    <citation type="submission" date="2022-10" db="EMBL/GenBank/DDBJ databases">
        <title>Tapping the CABI collections for fungal endophytes: first genome assemblies for Collariella, Neodidymelliopsis, Ascochyta clinopodiicola, Didymella pomorum, Didymosphaeria variabile, Neocosmospora piperis and Neocucurbitaria cava.</title>
        <authorList>
            <person name="Hill R."/>
        </authorList>
    </citation>
    <scope>NUCLEOTIDE SEQUENCE</scope>
    <source>
        <strain evidence="5">IMI 356815</strain>
    </source>
</reference>
<evidence type="ECO:0000313" key="6">
    <source>
        <dbReference type="Proteomes" id="UP001140513"/>
    </source>
</evidence>
<organism evidence="5 6">
    <name type="scientific">Didymosphaeria variabile</name>
    <dbReference type="NCBI Taxonomy" id="1932322"/>
    <lineage>
        <taxon>Eukaryota</taxon>
        <taxon>Fungi</taxon>
        <taxon>Dikarya</taxon>
        <taxon>Ascomycota</taxon>
        <taxon>Pezizomycotina</taxon>
        <taxon>Dothideomycetes</taxon>
        <taxon>Pleosporomycetidae</taxon>
        <taxon>Pleosporales</taxon>
        <taxon>Massarineae</taxon>
        <taxon>Didymosphaeriaceae</taxon>
        <taxon>Didymosphaeria</taxon>
    </lineage>
</organism>
<dbReference type="GO" id="GO:0006508">
    <property type="term" value="P:proteolysis"/>
    <property type="evidence" value="ECO:0007669"/>
    <property type="project" value="UniProtKB-KW"/>
</dbReference>
<dbReference type="OrthoDB" id="407146at2759"/>
<dbReference type="Proteomes" id="UP001140513">
    <property type="component" value="Unassembled WGS sequence"/>
</dbReference>
<dbReference type="InterPro" id="IPR016125">
    <property type="entry name" value="Peptidase_C15-like"/>
</dbReference>
<gene>
    <name evidence="5" type="ORF">N0V89_005126</name>
</gene>
<dbReference type="PANTHER" id="PTHR23402">
    <property type="entry name" value="PROTEASE FAMILY C15 PYROGLUTAMYL-PEPTIDASE I-RELATED"/>
    <property type="match status" value="1"/>
</dbReference>
<dbReference type="PANTHER" id="PTHR23402:SF1">
    <property type="entry name" value="PYROGLUTAMYL-PEPTIDASE I"/>
    <property type="match status" value="1"/>
</dbReference>
<evidence type="ECO:0000256" key="2">
    <source>
        <dbReference type="ARBA" id="ARBA00022670"/>
    </source>
</evidence>
<keyword evidence="4" id="KW-0788">Thiol protease</keyword>
<dbReference type="InterPro" id="IPR036440">
    <property type="entry name" value="Peptidase_C15-like_sf"/>
</dbReference>
<dbReference type="EMBL" id="JAPEUX010000004">
    <property type="protein sequence ID" value="KAJ4353397.1"/>
    <property type="molecule type" value="Genomic_DNA"/>
</dbReference>
<comment type="similarity">
    <text evidence="1">Belongs to the peptidase C15 family.</text>
</comment>
<dbReference type="GO" id="GO:0008234">
    <property type="term" value="F:cysteine-type peptidase activity"/>
    <property type="evidence" value="ECO:0007669"/>
    <property type="project" value="UniProtKB-KW"/>
</dbReference>
<keyword evidence="2" id="KW-0645">Protease</keyword>
<evidence type="ECO:0000256" key="4">
    <source>
        <dbReference type="ARBA" id="ARBA00022807"/>
    </source>
</evidence>
<sequence>MDPFMPGKNFNTSAMVRDALPETIKLDDSRLINIIKYPHDIQASWSEVRETVPQILSNKRRVFMPDCEDPDAELRIDILVQLGMRRSEDCIVFETVAWRDGYVQLDVDDKTLPPGDVEHGGIWEGLPEKLATCFSISKLQRNRWIKRFRQVSTCSSRTLALIVCLQDIPIRVSQDANSFICEFQFYSALAELYKRHLPARVIFVHTPPGTAEKDIQDCAVIVEALIKTLVEQSGL</sequence>
<evidence type="ECO:0000256" key="3">
    <source>
        <dbReference type="ARBA" id="ARBA00022801"/>
    </source>
</evidence>
<name>A0A9W8XK82_9PLEO</name>
<dbReference type="GeneID" id="80908656"/>
<evidence type="ECO:0000256" key="1">
    <source>
        <dbReference type="ARBA" id="ARBA00006641"/>
    </source>
</evidence>